<feature type="domain" description="Cytochrome c" evidence="4">
    <location>
        <begin position="132"/>
        <end position="277"/>
    </location>
</feature>
<comment type="caution">
    <text evidence="5">The sequence shown here is derived from an EMBL/GenBank/DDBJ whole genome shotgun (WGS) entry which is preliminary data.</text>
</comment>
<dbReference type="InterPro" id="IPR009056">
    <property type="entry name" value="Cyt_c-like_dom"/>
</dbReference>
<dbReference type="RefSeq" id="WP_065413532.1">
    <property type="nucleotide sequence ID" value="NZ_MASQ01000094.1"/>
</dbReference>
<dbReference type="SUPFAM" id="SSF52833">
    <property type="entry name" value="Thioredoxin-like"/>
    <property type="match status" value="1"/>
</dbReference>
<dbReference type="GO" id="GO:0009055">
    <property type="term" value="F:electron transfer activity"/>
    <property type="evidence" value="ECO:0007669"/>
    <property type="project" value="InterPro"/>
</dbReference>
<gene>
    <name evidence="5" type="ORF">BBC27_12675</name>
</gene>
<dbReference type="Pfam" id="PF13098">
    <property type="entry name" value="Thioredoxin_2"/>
    <property type="match status" value="1"/>
</dbReference>
<keyword evidence="3" id="KW-0349">Heme</keyword>
<sequence>MEKKSIALAVALFIIGGLTGAVVDRFAVVPHTGTEVSLSAAESLLESVTHGRAKAEKVFPGPGGLTGIEVTLEGHPTIAFATADGKYLVAGPVLNTQGTDEAHAAMLKLGLIPKPTSPATMAAKAAHTDSFVLGTSGPEMIAFIDPDCIFCHKFYEEAKPLIDAGKLRVRYVVVAFLKKSSGPKAAAILAAKDPAMALMENENSFNVGTEEGGIQPAQNPGTATISAVKNNTKLLAESGEMATPTLIYCDQKGAATLVHGLKKESLKDLVAHLGNLQNGACQK</sequence>
<dbReference type="Proteomes" id="UP000093129">
    <property type="component" value="Unassembled WGS sequence"/>
</dbReference>
<accession>A0A1B9BXQ2</accession>
<dbReference type="Gene3D" id="3.40.30.10">
    <property type="entry name" value="Glutaredoxin"/>
    <property type="match status" value="1"/>
</dbReference>
<keyword evidence="2 3" id="KW-0408">Iron</keyword>
<name>A0A1B9BXQ2_9PROT</name>
<dbReference type="Gene3D" id="3.10.450.70">
    <property type="entry name" value="Disulphide bond isomerase, DsbC/G, N-terminal"/>
    <property type="match status" value="1"/>
</dbReference>
<dbReference type="GO" id="GO:0046872">
    <property type="term" value="F:metal ion binding"/>
    <property type="evidence" value="ECO:0007669"/>
    <property type="project" value="UniProtKB-KW"/>
</dbReference>
<evidence type="ECO:0000259" key="4">
    <source>
        <dbReference type="PROSITE" id="PS51007"/>
    </source>
</evidence>
<reference evidence="5 6" key="1">
    <citation type="submission" date="2016-07" db="EMBL/GenBank/DDBJ databases">
        <title>Draft genome of a psychrotolerant acidophile Acidithiobacillus ferrivorans strain YL15.</title>
        <authorList>
            <person name="Peng T."/>
            <person name="Ma L."/>
            <person name="Nan M."/>
            <person name="An N."/>
            <person name="Wang M."/>
            <person name="Qiu G."/>
            <person name="Zeng W."/>
        </authorList>
    </citation>
    <scope>NUCLEOTIDE SEQUENCE [LARGE SCALE GENOMIC DNA]</scope>
    <source>
        <strain evidence="5 6">YL15</strain>
    </source>
</reference>
<dbReference type="GO" id="GO:0042597">
    <property type="term" value="C:periplasmic space"/>
    <property type="evidence" value="ECO:0007669"/>
    <property type="project" value="InterPro"/>
</dbReference>
<evidence type="ECO:0000256" key="2">
    <source>
        <dbReference type="ARBA" id="ARBA00023004"/>
    </source>
</evidence>
<dbReference type="EMBL" id="MASQ01000094">
    <property type="protein sequence ID" value="OCB02495.1"/>
    <property type="molecule type" value="Genomic_DNA"/>
</dbReference>
<organism evidence="5 6">
    <name type="scientific">Acidithiobacillus ferrivorans</name>
    <dbReference type="NCBI Taxonomy" id="160808"/>
    <lineage>
        <taxon>Bacteria</taxon>
        <taxon>Pseudomonadati</taxon>
        <taxon>Pseudomonadota</taxon>
        <taxon>Acidithiobacillia</taxon>
        <taxon>Acidithiobacillales</taxon>
        <taxon>Acidithiobacillaceae</taxon>
        <taxon>Acidithiobacillus</taxon>
    </lineage>
</organism>
<dbReference type="AlphaFoldDB" id="A0A1B9BXQ2"/>
<proteinExistence type="predicted"/>
<dbReference type="PANTHER" id="PTHR35272:SF4">
    <property type="entry name" value="THIOL:DISULFIDE INTERCHANGE PROTEIN DSBG"/>
    <property type="match status" value="1"/>
</dbReference>
<protein>
    <submittedName>
        <fullName evidence="5">Thiol:disulfide interchange protein</fullName>
    </submittedName>
</protein>
<dbReference type="InterPro" id="IPR012336">
    <property type="entry name" value="Thioredoxin-like_fold"/>
</dbReference>
<evidence type="ECO:0000313" key="6">
    <source>
        <dbReference type="Proteomes" id="UP000093129"/>
    </source>
</evidence>
<dbReference type="InterPro" id="IPR051470">
    <property type="entry name" value="Thiol:disulfide_interchange"/>
</dbReference>
<dbReference type="PROSITE" id="PS51007">
    <property type="entry name" value="CYTC"/>
    <property type="match status" value="1"/>
</dbReference>
<evidence type="ECO:0000313" key="5">
    <source>
        <dbReference type="EMBL" id="OCB02495.1"/>
    </source>
</evidence>
<evidence type="ECO:0000256" key="1">
    <source>
        <dbReference type="ARBA" id="ARBA00022723"/>
    </source>
</evidence>
<dbReference type="InterPro" id="IPR036249">
    <property type="entry name" value="Thioredoxin-like_sf"/>
</dbReference>
<evidence type="ECO:0000256" key="3">
    <source>
        <dbReference type="PROSITE-ProRule" id="PRU00433"/>
    </source>
</evidence>
<dbReference type="GO" id="GO:0020037">
    <property type="term" value="F:heme binding"/>
    <property type="evidence" value="ECO:0007669"/>
    <property type="project" value="InterPro"/>
</dbReference>
<keyword evidence="1 3" id="KW-0479">Metal-binding</keyword>
<dbReference type="PANTHER" id="PTHR35272">
    <property type="entry name" value="THIOL:DISULFIDE INTERCHANGE PROTEIN DSBC-RELATED"/>
    <property type="match status" value="1"/>
</dbReference>
<dbReference type="InterPro" id="IPR009094">
    <property type="entry name" value="DiS-bond_isomerase_DsbC/G_N_sf"/>
</dbReference>
<dbReference type="NCBIfam" id="NF008657">
    <property type="entry name" value="PRK11657.1"/>
    <property type="match status" value="1"/>
</dbReference>